<evidence type="ECO:0000313" key="2">
    <source>
        <dbReference type="Proteomes" id="UP000321303"/>
    </source>
</evidence>
<dbReference type="AlphaFoldDB" id="A0A511UQA4"/>
<dbReference type="InterPro" id="IPR027417">
    <property type="entry name" value="P-loop_NTPase"/>
</dbReference>
<dbReference type="EMBL" id="BJXV01000006">
    <property type="protein sequence ID" value="GEN27683.1"/>
    <property type="molecule type" value="Genomic_DNA"/>
</dbReference>
<dbReference type="RefSeq" id="WP_146874168.1">
    <property type="nucleotide sequence ID" value="NZ_BJXV01000006.1"/>
</dbReference>
<dbReference type="SUPFAM" id="SSF53795">
    <property type="entry name" value="PEP carboxykinase-like"/>
    <property type="match status" value="1"/>
</dbReference>
<protein>
    <recommendedName>
        <fullName evidence="3">HPr kinase</fullName>
    </recommendedName>
</protein>
<dbReference type="InterPro" id="IPR027597">
    <property type="entry name" value="HprK-rel_B"/>
</dbReference>
<gene>
    <name evidence="1" type="ORF">HVA01_13290</name>
</gene>
<evidence type="ECO:0000313" key="1">
    <source>
        <dbReference type="EMBL" id="GEN27683.1"/>
    </source>
</evidence>
<accession>A0A511UQA4</accession>
<dbReference type="NCBIfam" id="TIGR04355">
    <property type="entry name" value="HprK_rel_B"/>
    <property type="match status" value="1"/>
</dbReference>
<reference evidence="1 2" key="1">
    <citation type="submission" date="2019-07" db="EMBL/GenBank/DDBJ databases">
        <title>Whole genome shotgun sequence of Halomonas variabilis NBRC 102410.</title>
        <authorList>
            <person name="Hosoyama A."/>
            <person name="Uohara A."/>
            <person name="Ohji S."/>
            <person name="Ichikawa N."/>
        </authorList>
    </citation>
    <scope>NUCLEOTIDE SEQUENCE [LARGE SCALE GENOMIC DNA]</scope>
    <source>
        <strain evidence="1 2">NBRC 102410</strain>
    </source>
</reference>
<name>A0A511UQA4_9GAMM</name>
<keyword evidence="2" id="KW-1185">Reference proteome</keyword>
<dbReference type="Proteomes" id="UP000321303">
    <property type="component" value="Unassembled WGS sequence"/>
</dbReference>
<evidence type="ECO:0008006" key="3">
    <source>
        <dbReference type="Google" id="ProtNLM"/>
    </source>
</evidence>
<comment type="caution">
    <text evidence="1">The sequence shown here is derived from an EMBL/GenBank/DDBJ whole genome shotgun (WGS) entry which is preliminary data.</text>
</comment>
<proteinExistence type="predicted"/>
<organism evidence="1 2">
    <name type="scientific">Halovibrio variabilis</name>
    <dbReference type="NCBI Taxonomy" id="31910"/>
    <lineage>
        <taxon>Bacteria</taxon>
        <taxon>Pseudomonadati</taxon>
        <taxon>Pseudomonadota</taxon>
        <taxon>Gammaproteobacteria</taxon>
        <taxon>Oceanospirillales</taxon>
        <taxon>Halomonadaceae</taxon>
        <taxon>Halovibrio</taxon>
    </lineage>
</organism>
<dbReference type="Gene3D" id="3.40.50.300">
    <property type="entry name" value="P-loop containing nucleotide triphosphate hydrolases"/>
    <property type="match status" value="1"/>
</dbReference>
<dbReference type="OrthoDB" id="5443147at2"/>
<sequence length="374" mass="40885">MINPFDDQQIAQAKATCRYELVLTFNGLTLRARADHPAILDHLEAYYSGLTASGLAASGLSLLGVHKVDQLELPVWLLDRQVATSGREWTAVKRAKTSALGLKEAYADTPDGRWIHKIRTGMVLFQSLTAPVAIGELNQHPSQVVNFINNQFLNHHQRSGYLLGHASAFAMDGNVTAIAASSGGGKSTLMLKALETAKARFLSNDRILFKPENGQLHVLGVAKHPRVNPGTLINAPRLIDILPAEECDRFEHMPKSQLWAIEQKYDVLIPNAYGADKTALSGTLKRLILLDWALDSTIPTALRSVDITKTPEALEGLRKSPGPFFQQADGSFPPEQAHSAEHYAEQLRGVEVLRLTGAIDFARAIALLQARGIL</sequence>